<evidence type="ECO:0000256" key="4">
    <source>
        <dbReference type="ARBA" id="ARBA00022723"/>
    </source>
</evidence>
<keyword evidence="4" id="KW-0479">Metal-binding</keyword>
<keyword evidence="5" id="KW-0560">Oxidoreductase</keyword>
<evidence type="ECO:0000259" key="13">
    <source>
        <dbReference type="PROSITE" id="PS00498"/>
    </source>
</evidence>
<gene>
    <name evidence="14" type="ORF">AOQ84DRAFT_388215</name>
</gene>
<evidence type="ECO:0000256" key="7">
    <source>
        <dbReference type="ARBA" id="ARBA00023033"/>
    </source>
</evidence>
<dbReference type="InterPro" id="IPR002227">
    <property type="entry name" value="Tyrosinase_Cu-bd"/>
</dbReference>
<evidence type="ECO:0000259" key="12">
    <source>
        <dbReference type="PROSITE" id="PS00497"/>
    </source>
</evidence>
<dbReference type="PANTHER" id="PTHR11474:SF76">
    <property type="entry name" value="SHKT DOMAIN-CONTAINING PROTEIN"/>
    <property type="match status" value="1"/>
</dbReference>
<dbReference type="AlphaFoldDB" id="A0A8E2F331"/>
<dbReference type="PRINTS" id="PR00092">
    <property type="entry name" value="TYROSINASE"/>
</dbReference>
<dbReference type="EC" id="1.14.18.1" evidence="3"/>
<feature type="region of interest" description="Disordered" evidence="11">
    <location>
        <begin position="651"/>
        <end position="673"/>
    </location>
</feature>
<dbReference type="GO" id="GO:0042438">
    <property type="term" value="P:melanin biosynthetic process"/>
    <property type="evidence" value="ECO:0007669"/>
    <property type="project" value="UniProtKB-KW"/>
</dbReference>
<name>A0A8E2F331_9PEZI</name>
<dbReference type="Pfam" id="PF18132">
    <property type="entry name" value="Tyrosinase_C"/>
    <property type="match status" value="1"/>
</dbReference>
<evidence type="ECO:0000256" key="6">
    <source>
        <dbReference type="ARBA" id="ARBA00023008"/>
    </source>
</evidence>
<dbReference type="Proteomes" id="UP000250140">
    <property type="component" value="Unassembled WGS sequence"/>
</dbReference>
<evidence type="ECO:0000256" key="2">
    <source>
        <dbReference type="ARBA" id="ARBA00009928"/>
    </source>
</evidence>
<dbReference type="OrthoDB" id="6132182at2759"/>
<sequence length="673" mass="75077">MSEPTYPITGIPLIPGEGLPLRQEITAWYNNDANKYQISLFMQALTIFKKVPVDQLLSFFQIAGIHCYPLVGWDGEKGVPEPGKPTDPFPGYCAHNRVTFPTWHRPYMLLYEQVLYSIMGDIITSWNLSGAEEKTWRTAASQFRLPYWDWARKQDYWKNFAIPQVCTLDYIDVTLPGGQKKSIPNPLVGFTNPMQIDGKNVAMGDPAMGPNAIKDDTDVPDGWEPLPWSKCIGTSRYGILSGVPPEEWINGVNNWQGANAAMADPPWYGQGSGSFADAVSRMFSPGYFDSWETFASTIHNNPSSATNFMSIEFIHNIIHNATGGLYMSESEAKGNPGYQGLGLGHMSDVPVAAFDPIFWFHHCNIDRQLAIWQILNSKMWFNKPQKDDPLPTDPLLPFHYDTNRSLWFSDKCRDWTQLNYQYDDLVPKPDAINPDGSVNEERYAQDLRTYINTIYPSTSQIVKETPGYTLDGGKFNDYVINVIYDRYALKGRAYAILFFLGDPPQALSTYRQSDNFIGQVYTFSAPTEVGGAIACGNCAKQKSSKVLSKAHIPITLHLLAKARPQSQLGGGAAQAPLGIPGLGLGALDPEPVEEILQQQLKWVFVEIGGRRHDPADFPDTEIAVLHGQGQHAATLDHLPTYAGYKKLERATRDKMTGSGHPQARLGLIRDDPQ</sequence>
<evidence type="ECO:0000256" key="1">
    <source>
        <dbReference type="ARBA" id="ARBA00001973"/>
    </source>
</evidence>
<proteinExistence type="inferred from homology"/>
<evidence type="ECO:0000256" key="8">
    <source>
        <dbReference type="ARBA" id="ARBA00023101"/>
    </source>
</evidence>
<dbReference type="PROSITE" id="PS00498">
    <property type="entry name" value="TYROSINASE_2"/>
    <property type="match status" value="1"/>
</dbReference>
<keyword evidence="7" id="KW-0503">Monooxygenase</keyword>
<feature type="domain" description="Tyrosinase copper-binding" evidence="12">
    <location>
        <begin position="95"/>
        <end position="112"/>
    </location>
</feature>
<dbReference type="Gene3D" id="2.60.310.20">
    <property type="match status" value="1"/>
</dbReference>
<evidence type="ECO:0000256" key="3">
    <source>
        <dbReference type="ARBA" id="ARBA00011906"/>
    </source>
</evidence>
<organism evidence="14 15">
    <name type="scientific">Glonium stellatum</name>
    <dbReference type="NCBI Taxonomy" id="574774"/>
    <lineage>
        <taxon>Eukaryota</taxon>
        <taxon>Fungi</taxon>
        <taxon>Dikarya</taxon>
        <taxon>Ascomycota</taxon>
        <taxon>Pezizomycotina</taxon>
        <taxon>Dothideomycetes</taxon>
        <taxon>Pleosporomycetidae</taxon>
        <taxon>Gloniales</taxon>
        <taxon>Gloniaceae</taxon>
        <taxon>Glonium</taxon>
    </lineage>
</organism>
<evidence type="ECO:0000313" key="14">
    <source>
        <dbReference type="EMBL" id="OCL09390.1"/>
    </source>
</evidence>
<dbReference type="InterPro" id="IPR041640">
    <property type="entry name" value="Tyrosinase_C"/>
</dbReference>
<dbReference type="PANTHER" id="PTHR11474">
    <property type="entry name" value="TYROSINASE FAMILY MEMBER"/>
    <property type="match status" value="1"/>
</dbReference>
<dbReference type="SUPFAM" id="SSF48056">
    <property type="entry name" value="Di-copper centre-containing domain"/>
    <property type="match status" value="1"/>
</dbReference>
<comment type="catalytic activity">
    <reaction evidence="9">
        <text>2 L-dopa + O2 = 2 L-dopaquinone + 2 H2O</text>
        <dbReference type="Rhea" id="RHEA:34287"/>
        <dbReference type="ChEBI" id="CHEBI:15377"/>
        <dbReference type="ChEBI" id="CHEBI:15379"/>
        <dbReference type="ChEBI" id="CHEBI:57504"/>
        <dbReference type="ChEBI" id="CHEBI:57924"/>
        <dbReference type="EC" id="1.14.18.1"/>
    </reaction>
</comment>
<dbReference type="Pfam" id="PF00264">
    <property type="entry name" value="Tyrosinase"/>
    <property type="match status" value="1"/>
</dbReference>
<reference evidence="14 15" key="1">
    <citation type="journal article" date="2016" name="Nat. Commun.">
        <title>Ectomycorrhizal ecology is imprinted in the genome of the dominant symbiotic fungus Cenococcum geophilum.</title>
        <authorList>
            <consortium name="DOE Joint Genome Institute"/>
            <person name="Peter M."/>
            <person name="Kohler A."/>
            <person name="Ohm R.A."/>
            <person name="Kuo A."/>
            <person name="Krutzmann J."/>
            <person name="Morin E."/>
            <person name="Arend M."/>
            <person name="Barry K.W."/>
            <person name="Binder M."/>
            <person name="Choi C."/>
            <person name="Clum A."/>
            <person name="Copeland A."/>
            <person name="Grisel N."/>
            <person name="Haridas S."/>
            <person name="Kipfer T."/>
            <person name="LaButti K."/>
            <person name="Lindquist E."/>
            <person name="Lipzen A."/>
            <person name="Maire R."/>
            <person name="Meier B."/>
            <person name="Mihaltcheva S."/>
            <person name="Molinier V."/>
            <person name="Murat C."/>
            <person name="Poggeler S."/>
            <person name="Quandt C.A."/>
            <person name="Sperisen C."/>
            <person name="Tritt A."/>
            <person name="Tisserant E."/>
            <person name="Crous P.W."/>
            <person name="Henrissat B."/>
            <person name="Nehls U."/>
            <person name="Egli S."/>
            <person name="Spatafora J.W."/>
            <person name="Grigoriev I.V."/>
            <person name="Martin F.M."/>
        </authorList>
    </citation>
    <scope>NUCLEOTIDE SEQUENCE [LARGE SCALE GENOMIC DNA]</scope>
    <source>
        <strain evidence="14 15">CBS 207.34</strain>
    </source>
</reference>
<dbReference type="InterPro" id="IPR050316">
    <property type="entry name" value="Tyrosinase/Hemocyanin"/>
</dbReference>
<evidence type="ECO:0000256" key="5">
    <source>
        <dbReference type="ARBA" id="ARBA00023002"/>
    </source>
</evidence>
<dbReference type="EMBL" id="KV749462">
    <property type="protein sequence ID" value="OCL09390.1"/>
    <property type="molecule type" value="Genomic_DNA"/>
</dbReference>
<comment type="cofactor">
    <cofactor evidence="1">
        <name>Cu(2+)</name>
        <dbReference type="ChEBI" id="CHEBI:29036"/>
    </cofactor>
</comment>
<comment type="similarity">
    <text evidence="2">Belongs to the tyrosinase family.</text>
</comment>
<evidence type="ECO:0000256" key="10">
    <source>
        <dbReference type="ARBA" id="ARBA00048881"/>
    </source>
</evidence>
<feature type="domain" description="Tyrosinase copper-binding" evidence="13">
    <location>
        <begin position="355"/>
        <end position="366"/>
    </location>
</feature>
<keyword evidence="8" id="KW-0470">Melanin biosynthesis</keyword>
<evidence type="ECO:0000256" key="11">
    <source>
        <dbReference type="SAM" id="MobiDB-lite"/>
    </source>
</evidence>
<evidence type="ECO:0000256" key="9">
    <source>
        <dbReference type="ARBA" id="ARBA00048233"/>
    </source>
</evidence>
<dbReference type="GO" id="GO:0046872">
    <property type="term" value="F:metal ion binding"/>
    <property type="evidence" value="ECO:0007669"/>
    <property type="project" value="UniProtKB-KW"/>
</dbReference>
<dbReference type="GO" id="GO:0004503">
    <property type="term" value="F:tyrosinase activity"/>
    <property type="evidence" value="ECO:0007669"/>
    <property type="project" value="UniProtKB-EC"/>
</dbReference>
<accession>A0A8E2F331</accession>
<comment type="catalytic activity">
    <reaction evidence="10">
        <text>L-tyrosine + O2 = L-dopaquinone + H2O</text>
        <dbReference type="Rhea" id="RHEA:18117"/>
        <dbReference type="ChEBI" id="CHEBI:15377"/>
        <dbReference type="ChEBI" id="CHEBI:15379"/>
        <dbReference type="ChEBI" id="CHEBI:57924"/>
        <dbReference type="ChEBI" id="CHEBI:58315"/>
        <dbReference type="EC" id="1.14.18.1"/>
    </reaction>
</comment>
<protein>
    <recommendedName>
        <fullName evidence="3">tyrosinase</fullName>
        <ecNumber evidence="3">1.14.18.1</ecNumber>
    </recommendedName>
</protein>
<keyword evidence="15" id="KW-1185">Reference proteome</keyword>
<dbReference type="Gene3D" id="1.10.1280.10">
    <property type="entry name" value="Di-copper center containing domain from catechol oxidase"/>
    <property type="match status" value="1"/>
</dbReference>
<keyword evidence="6" id="KW-0186">Copper</keyword>
<dbReference type="PROSITE" id="PS00497">
    <property type="entry name" value="TYROSINASE_1"/>
    <property type="match status" value="1"/>
</dbReference>
<evidence type="ECO:0000313" key="15">
    <source>
        <dbReference type="Proteomes" id="UP000250140"/>
    </source>
</evidence>
<dbReference type="InterPro" id="IPR008922">
    <property type="entry name" value="Di-copper_centre_dom_sf"/>
</dbReference>